<name>A0AAV4UNW7_CAEEX</name>
<sequence>MKYVNEFRCNLPFLKFWLKSEVVKAKIIFELFEVMIQRIATEEFDSSFGRDIALSNSSDLIDSYECSSMDNESLEDDFESSSAFLEIKQPSRDLSMPATTSVKLQKINCATLDSQTGYADALKRNLNCKSEEEVKVEQFSAEDNENPQKVNADNDSLLNQDSPCKIENINKNYSEKQRIHWNSTNGSSENIEDAFKSYASVTSQNNANLESKQKRIDVEAENLYCLLEGLNVDQNPTDINFIERDIDFIKSANNHKRLNREQTNPKSVYVKENTTNNIIQFVSNRSEQNDNDSNSNDPIISRRTYSDVARTNIDHIVENIKILPKTEINENEEANVFSR</sequence>
<dbReference type="Proteomes" id="UP001054945">
    <property type="component" value="Unassembled WGS sequence"/>
</dbReference>
<dbReference type="AlphaFoldDB" id="A0AAV4UNW7"/>
<feature type="region of interest" description="Disordered" evidence="1">
    <location>
        <begin position="138"/>
        <end position="157"/>
    </location>
</feature>
<organism evidence="2 3">
    <name type="scientific">Caerostris extrusa</name>
    <name type="common">Bark spider</name>
    <name type="synonym">Caerostris bankana</name>
    <dbReference type="NCBI Taxonomy" id="172846"/>
    <lineage>
        <taxon>Eukaryota</taxon>
        <taxon>Metazoa</taxon>
        <taxon>Ecdysozoa</taxon>
        <taxon>Arthropoda</taxon>
        <taxon>Chelicerata</taxon>
        <taxon>Arachnida</taxon>
        <taxon>Araneae</taxon>
        <taxon>Araneomorphae</taxon>
        <taxon>Entelegynae</taxon>
        <taxon>Araneoidea</taxon>
        <taxon>Araneidae</taxon>
        <taxon>Caerostris</taxon>
    </lineage>
</organism>
<reference evidence="2 3" key="1">
    <citation type="submission" date="2021-06" db="EMBL/GenBank/DDBJ databases">
        <title>Caerostris extrusa draft genome.</title>
        <authorList>
            <person name="Kono N."/>
            <person name="Arakawa K."/>
        </authorList>
    </citation>
    <scope>NUCLEOTIDE SEQUENCE [LARGE SCALE GENOMIC DNA]</scope>
</reference>
<feature type="compositionally biased region" description="Polar residues" evidence="1">
    <location>
        <begin position="147"/>
        <end position="157"/>
    </location>
</feature>
<keyword evidence="3" id="KW-1185">Reference proteome</keyword>
<protein>
    <submittedName>
        <fullName evidence="2">Uncharacterized protein</fullName>
    </submittedName>
</protein>
<comment type="caution">
    <text evidence="2">The sequence shown here is derived from an EMBL/GenBank/DDBJ whole genome shotgun (WGS) entry which is preliminary data.</text>
</comment>
<accession>A0AAV4UNW7</accession>
<dbReference type="EMBL" id="BPLR01013202">
    <property type="protein sequence ID" value="GIY59427.1"/>
    <property type="molecule type" value="Genomic_DNA"/>
</dbReference>
<evidence type="ECO:0000313" key="2">
    <source>
        <dbReference type="EMBL" id="GIY59427.1"/>
    </source>
</evidence>
<gene>
    <name evidence="2" type="primary">AVEN_273406_1</name>
    <name evidence="2" type="ORF">CEXT_444961</name>
</gene>
<proteinExistence type="predicted"/>
<evidence type="ECO:0000313" key="3">
    <source>
        <dbReference type="Proteomes" id="UP001054945"/>
    </source>
</evidence>
<evidence type="ECO:0000256" key="1">
    <source>
        <dbReference type="SAM" id="MobiDB-lite"/>
    </source>
</evidence>